<dbReference type="GO" id="GO:0005829">
    <property type="term" value="C:cytosol"/>
    <property type="evidence" value="ECO:0007669"/>
    <property type="project" value="TreeGrafter"/>
</dbReference>
<proteinExistence type="inferred from homology"/>
<comment type="similarity">
    <text evidence="1 7">Belongs to the bacterial ribosomal protein bS20 family.</text>
</comment>
<comment type="function">
    <text evidence="7">Binds directly to 16S ribosomal RNA.</text>
</comment>
<protein>
    <recommendedName>
        <fullName evidence="6 7">Small ribosomal subunit protein bS20</fullName>
    </recommendedName>
</protein>
<dbReference type="Gene3D" id="1.20.58.110">
    <property type="entry name" value="Ribosomal protein S20"/>
    <property type="match status" value="1"/>
</dbReference>
<keyword evidence="2 7" id="KW-0699">rRNA-binding</keyword>
<reference evidence="8" key="2">
    <citation type="submission" date="2021-04" db="EMBL/GenBank/DDBJ databases">
        <authorList>
            <person name="Gilroy R."/>
        </authorList>
    </citation>
    <scope>NUCLEOTIDE SEQUENCE</scope>
    <source>
        <strain evidence="8">ChiBcolR8-3208</strain>
    </source>
</reference>
<dbReference type="SUPFAM" id="SSF46992">
    <property type="entry name" value="Ribosomal protein S20"/>
    <property type="match status" value="1"/>
</dbReference>
<evidence type="ECO:0000256" key="7">
    <source>
        <dbReference type="HAMAP-Rule" id="MF_00500"/>
    </source>
</evidence>
<dbReference type="AlphaFoldDB" id="A0A9D2LZK7"/>
<gene>
    <name evidence="7 8" type="primary">rpsT</name>
    <name evidence="8" type="ORF">H9942_09160</name>
</gene>
<dbReference type="InterPro" id="IPR002583">
    <property type="entry name" value="Ribosomal_bS20"/>
</dbReference>
<evidence type="ECO:0000256" key="2">
    <source>
        <dbReference type="ARBA" id="ARBA00022730"/>
    </source>
</evidence>
<evidence type="ECO:0000256" key="4">
    <source>
        <dbReference type="ARBA" id="ARBA00022980"/>
    </source>
</evidence>
<keyword evidence="3 7" id="KW-0694">RNA-binding</keyword>
<dbReference type="Pfam" id="PF01649">
    <property type="entry name" value="Ribosomal_S20p"/>
    <property type="match status" value="1"/>
</dbReference>
<evidence type="ECO:0000256" key="3">
    <source>
        <dbReference type="ARBA" id="ARBA00022884"/>
    </source>
</evidence>
<evidence type="ECO:0000313" key="9">
    <source>
        <dbReference type="Proteomes" id="UP000824214"/>
    </source>
</evidence>
<dbReference type="EMBL" id="DWXZ01000198">
    <property type="protein sequence ID" value="HJB38217.1"/>
    <property type="molecule type" value="Genomic_DNA"/>
</dbReference>
<dbReference type="Proteomes" id="UP000824214">
    <property type="component" value="Unassembled WGS sequence"/>
</dbReference>
<evidence type="ECO:0000256" key="1">
    <source>
        <dbReference type="ARBA" id="ARBA00007634"/>
    </source>
</evidence>
<keyword evidence="5 7" id="KW-0687">Ribonucleoprotein</keyword>
<dbReference type="GO" id="GO:0070181">
    <property type="term" value="F:small ribosomal subunit rRNA binding"/>
    <property type="evidence" value="ECO:0007669"/>
    <property type="project" value="TreeGrafter"/>
</dbReference>
<comment type="caution">
    <text evidence="8">The sequence shown here is derived from an EMBL/GenBank/DDBJ whole genome shotgun (WGS) entry which is preliminary data.</text>
</comment>
<evidence type="ECO:0000256" key="5">
    <source>
        <dbReference type="ARBA" id="ARBA00023274"/>
    </source>
</evidence>
<keyword evidence="4 7" id="KW-0689">Ribosomal protein</keyword>
<dbReference type="InterPro" id="IPR036510">
    <property type="entry name" value="Ribosomal_bS20_sf"/>
</dbReference>
<dbReference type="NCBIfam" id="TIGR00029">
    <property type="entry name" value="S20"/>
    <property type="match status" value="1"/>
</dbReference>
<dbReference type="GO" id="GO:0015935">
    <property type="term" value="C:small ribosomal subunit"/>
    <property type="evidence" value="ECO:0007669"/>
    <property type="project" value="TreeGrafter"/>
</dbReference>
<dbReference type="PANTHER" id="PTHR33398:SF1">
    <property type="entry name" value="SMALL RIBOSOMAL SUBUNIT PROTEIN BS20C"/>
    <property type="match status" value="1"/>
</dbReference>
<sequence length="86" mass="9066">MPNIKSAKKRVKVIATKTMQNKAINSQLKTEIKKANAALESGAENKAAAVRVAIKKIDQAAAKGILPKNTAARKKSALAKKLNASA</sequence>
<evidence type="ECO:0000256" key="6">
    <source>
        <dbReference type="ARBA" id="ARBA00035136"/>
    </source>
</evidence>
<dbReference type="GO" id="GO:0003735">
    <property type="term" value="F:structural constituent of ribosome"/>
    <property type="evidence" value="ECO:0007669"/>
    <property type="project" value="InterPro"/>
</dbReference>
<name>A0A9D2LZK7_9FIRM</name>
<dbReference type="PANTHER" id="PTHR33398">
    <property type="entry name" value="30S RIBOSOMAL PROTEIN S20"/>
    <property type="match status" value="1"/>
</dbReference>
<reference evidence="8" key="1">
    <citation type="journal article" date="2021" name="PeerJ">
        <title>Extensive microbial diversity within the chicken gut microbiome revealed by metagenomics and culture.</title>
        <authorList>
            <person name="Gilroy R."/>
            <person name="Ravi A."/>
            <person name="Getino M."/>
            <person name="Pursley I."/>
            <person name="Horton D.L."/>
            <person name="Alikhan N.F."/>
            <person name="Baker D."/>
            <person name="Gharbi K."/>
            <person name="Hall N."/>
            <person name="Watson M."/>
            <person name="Adriaenssens E.M."/>
            <person name="Foster-Nyarko E."/>
            <person name="Jarju S."/>
            <person name="Secka A."/>
            <person name="Antonio M."/>
            <person name="Oren A."/>
            <person name="Chaudhuri R.R."/>
            <person name="La Ragione R."/>
            <person name="Hildebrand F."/>
            <person name="Pallen M.J."/>
        </authorList>
    </citation>
    <scope>NUCLEOTIDE SEQUENCE</scope>
    <source>
        <strain evidence="8">ChiBcolR8-3208</strain>
    </source>
</reference>
<evidence type="ECO:0000313" key="8">
    <source>
        <dbReference type="EMBL" id="HJB38217.1"/>
    </source>
</evidence>
<accession>A0A9D2LZK7</accession>
<dbReference type="GO" id="GO:0006412">
    <property type="term" value="P:translation"/>
    <property type="evidence" value="ECO:0007669"/>
    <property type="project" value="UniProtKB-UniRule"/>
</dbReference>
<organism evidence="8 9">
    <name type="scientific">Candidatus Acutalibacter ornithocaccae</name>
    <dbReference type="NCBI Taxonomy" id="2838416"/>
    <lineage>
        <taxon>Bacteria</taxon>
        <taxon>Bacillati</taxon>
        <taxon>Bacillota</taxon>
        <taxon>Clostridia</taxon>
        <taxon>Eubacteriales</taxon>
        <taxon>Acutalibacteraceae</taxon>
        <taxon>Acutalibacter</taxon>
    </lineage>
</organism>
<dbReference type="HAMAP" id="MF_00500">
    <property type="entry name" value="Ribosomal_bS20"/>
    <property type="match status" value="1"/>
</dbReference>